<dbReference type="RefSeq" id="WP_190122198.1">
    <property type="nucleotide sequence ID" value="NZ_BMWG01000003.1"/>
</dbReference>
<name>A0A918PUR3_9ACTN</name>
<accession>A0A918PUR3</accession>
<reference evidence="1" key="2">
    <citation type="submission" date="2020-09" db="EMBL/GenBank/DDBJ databases">
        <authorList>
            <person name="Sun Q."/>
            <person name="Ohkuma M."/>
        </authorList>
    </citation>
    <scope>NUCLEOTIDE SEQUENCE</scope>
    <source>
        <strain evidence="1">JCM 4988</strain>
    </source>
</reference>
<evidence type="ECO:0000313" key="2">
    <source>
        <dbReference type="Proteomes" id="UP000630936"/>
    </source>
</evidence>
<organism evidence="1 2">
    <name type="scientific">Streptomyces inusitatus</name>
    <dbReference type="NCBI Taxonomy" id="68221"/>
    <lineage>
        <taxon>Bacteria</taxon>
        <taxon>Bacillati</taxon>
        <taxon>Actinomycetota</taxon>
        <taxon>Actinomycetes</taxon>
        <taxon>Kitasatosporales</taxon>
        <taxon>Streptomycetaceae</taxon>
        <taxon>Streptomyces</taxon>
    </lineage>
</organism>
<keyword evidence="2" id="KW-1185">Reference proteome</keyword>
<evidence type="ECO:0000313" key="1">
    <source>
        <dbReference type="EMBL" id="GGZ23445.1"/>
    </source>
</evidence>
<reference evidence="1" key="1">
    <citation type="journal article" date="2014" name="Int. J. Syst. Evol. Microbiol.">
        <title>Complete genome sequence of Corynebacterium casei LMG S-19264T (=DSM 44701T), isolated from a smear-ripened cheese.</title>
        <authorList>
            <consortium name="US DOE Joint Genome Institute (JGI-PGF)"/>
            <person name="Walter F."/>
            <person name="Albersmeier A."/>
            <person name="Kalinowski J."/>
            <person name="Ruckert C."/>
        </authorList>
    </citation>
    <scope>NUCLEOTIDE SEQUENCE</scope>
    <source>
        <strain evidence="1">JCM 4988</strain>
    </source>
</reference>
<protein>
    <submittedName>
        <fullName evidence="1">Uncharacterized protein</fullName>
    </submittedName>
</protein>
<proteinExistence type="predicted"/>
<gene>
    <name evidence="1" type="ORF">GCM10010387_15770</name>
</gene>
<dbReference type="AlphaFoldDB" id="A0A918PUR3"/>
<sequence length="218" mass="24269">MTHELPFVQFRPYGPDRFAAHLPFGRVGHLFTVPGSFPADTPAHTNVTDWEMATYRSYGEWEVRDVNGNRRVWGTGPTRRAAVGLALLEIARKRRERAADIAEKRVKVLGLEPVPPFAVEVTGAVTLVLSPQAIGILRQIQPSETGPARYAVNDVDGGEPYDIRADDSVTLRTTQVGVFHDRCGHDPEDAYRFENQIDAEVYARHALSMCWPCSGLND</sequence>
<comment type="caution">
    <text evidence="1">The sequence shown here is derived from an EMBL/GenBank/DDBJ whole genome shotgun (WGS) entry which is preliminary data.</text>
</comment>
<dbReference type="EMBL" id="BMWG01000003">
    <property type="protein sequence ID" value="GGZ23445.1"/>
    <property type="molecule type" value="Genomic_DNA"/>
</dbReference>
<dbReference type="Proteomes" id="UP000630936">
    <property type="component" value="Unassembled WGS sequence"/>
</dbReference>